<reference evidence="4" key="1">
    <citation type="submission" date="2016-10" db="EMBL/GenBank/DDBJ databases">
        <authorList>
            <person name="Varghese N."/>
            <person name="Submissions S."/>
        </authorList>
    </citation>
    <scope>NUCLEOTIDE SEQUENCE [LARGE SCALE GENOMIC DNA]</scope>
    <source>
        <strain evidence="4">DSM 19181</strain>
    </source>
</reference>
<dbReference type="RefSeq" id="WP_091268151.1">
    <property type="nucleotide sequence ID" value="NZ_FNFK01000045.1"/>
</dbReference>
<evidence type="ECO:0000313" key="4">
    <source>
        <dbReference type="Proteomes" id="UP000199433"/>
    </source>
</evidence>
<dbReference type="Proteomes" id="UP000199433">
    <property type="component" value="Unassembled WGS sequence"/>
</dbReference>
<name>A0A1G9DHU8_9LACT</name>
<sequence length="73" mass="8720">MRRSFYHFVKTLADPYKKDDVTLFANAVSIDGTFPKQSEDYDELSDYLELNADYVESMTLFDEVFQEYRETNR</sequence>
<dbReference type="SUPFAM" id="SSF140652">
    <property type="entry name" value="YozE-like"/>
    <property type="match status" value="1"/>
</dbReference>
<proteinExistence type="inferred from homology"/>
<gene>
    <name evidence="3" type="ORF">SAMN04488098_104514</name>
</gene>
<dbReference type="HAMAP" id="MF_01538">
    <property type="entry name" value="UPF0346"/>
    <property type="match status" value="1"/>
</dbReference>
<dbReference type="PIRSF" id="PIRSF037262">
    <property type="entry name" value="UCP037262"/>
    <property type="match status" value="1"/>
</dbReference>
<dbReference type="NCBIfam" id="NF010193">
    <property type="entry name" value="PRK13672.1"/>
    <property type="match status" value="1"/>
</dbReference>
<dbReference type="STRING" id="426701.SAMN04488098_104514"/>
<evidence type="ECO:0000256" key="1">
    <source>
        <dbReference type="HAMAP-Rule" id="MF_01538"/>
    </source>
</evidence>
<keyword evidence="4" id="KW-1185">Reference proteome</keyword>
<evidence type="ECO:0000259" key="2">
    <source>
        <dbReference type="Pfam" id="PF06855"/>
    </source>
</evidence>
<dbReference type="Gene3D" id="1.10.150.260">
    <property type="entry name" value="YozE SAM-like"/>
    <property type="match status" value="1"/>
</dbReference>
<organism evidence="3 4">
    <name type="scientific">Alkalibacterium thalassium</name>
    <dbReference type="NCBI Taxonomy" id="426701"/>
    <lineage>
        <taxon>Bacteria</taxon>
        <taxon>Bacillati</taxon>
        <taxon>Bacillota</taxon>
        <taxon>Bacilli</taxon>
        <taxon>Lactobacillales</taxon>
        <taxon>Carnobacteriaceae</taxon>
        <taxon>Alkalibacterium</taxon>
    </lineage>
</organism>
<comment type="similarity">
    <text evidence="1">Belongs to the UPF0346 family.</text>
</comment>
<dbReference type="AlphaFoldDB" id="A0A1G9DHU8"/>
<accession>A0A1G9DHU8</accession>
<dbReference type="Pfam" id="PF06855">
    <property type="entry name" value="YozE_SAM_like"/>
    <property type="match status" value="1"/>
</dbReference>
<evidence type="ECO:0000313" key="3">
    <source>
        <dbReference type="EMBL" id="SDK63405.1"/>
    </source>
</evidence>
<dbReference type="InterPro" id="IPR036806">
    <property type="entry name" value="YozE_SAM-like_sf"/>
</dbReference>
<protein>
    <recommendedName>
        <fullName evidence="1">UPF0346 protein SAMN04488098_104514</fullName>
    </recommendedName>
</protein>
<dbReference type="InterPro" id="IPR023089">
    <property type="entry name" value="YozE_SAM-like"/>
</dbReference>
<dbReference type="InterPro" id="IPR010673">
    <property type="entry name" value="UPF0346"/>
</dbReference>
<dbReference type="OrthoDB" id="2242851at2"/>
<dbReference type="EMBL" id="FNFK01000045">
    <property type="protein sequence ID" value="SDK63405.1"/>
    <property type="molecule type" value="Genomic_DNA"/>
</dbReference>
<feature type="domain" description="YozE SAM-like" evidence="2">
    <location>
        <begin position="4"/>
        <end position="69"/>
    </location>
</feature>